<feature type="transmembrane region" description="Helical" evidence="8">
    <location>
        <begin position="345"/>
        <end position="365"/>
    </location>
</feature>
<evidence type="ECO:0000256" key="6">
    <source>
        <dbReference type="ARBA" id="ARBA00023136"/>
    </source>
</evidence>
<keyword evidence="3" id="KW-1003">Cell membrane</keyword>
<dbReference type="Proteomes" id="UP000662914">
    <property type="component" value="Chromosome"/>
</dbReference>
<reference evidence="9" key="1">
    <citation type="journal article" name="DNA Res.">
        <title>The physiological potential of anammox bacteria as revealed by their core genome structure.</title>
        <authorList>
            <person name="Okubo T."/>
            <person name="Toyoda A."/>
            <person name="Fukuhara K."/>
            <person name="Uchiyama I."/>
            <person name="Harigaya Y."/>
            <person name="Kuroiwa M."/>
            <person name="Suzuki T."/>
            <person name="Murakami Y."/>
            <person name="Suwa Y."/>
            <person name="Takami H."/>
        </authorList>
    </citation>
    <scope>NUCLEOTIDE SEQUENCE</scope>
    <source>
        <strain evidence="9">317325-3</strain>
    </source>
</reference>
<feature type="transmembrane region" description="Helical" evidence="8">
    <location>
        <begin position="279"/>
        <end position="297"/>
    </location>
</feature>
<feature type="transmembrane region" description="Helical" evidence="8">
    <location>
        <begin position="90"/>
        <end position="108"/>
    </location>
</feature>
<feature type="transmembrane region" description="Helical" evidence="8">
    <location>
        <begin position="115"/>
        <end position="138"/>
    </location>
</feature>
<comment type="subcellular location">
    <subcellularLocation>
        <location evidence="1">Cell membrane</location>
        <topology evidence="1">Multi-pass membrane protein</topology>
    </subcellularLocation>
</comment>
<evidence type="ECO:0000256" key="1">
    <source>
        <dbReference type="ARBA" id="ARBA00004651"/>
    </source>
</evidence>
<feature type="transmembrane region" description="Helical" evidence="8">
    <location>
        <begin position="7"/>
        <end position="23"/>
    </location>
</feature>
<feature type="transmembrane region" description="Helical" evidence="8">
    <location>
        <begin position="158"/>
        <end position="181"/>
    </location>
</feature>
<organism evidence="9 10">
    <name type="scientific">Candidatus Desulfobacillus denitrificans</name>
    <dbReference type="NCBI Taxonomy" id="2608985"/>
    <lineage>
        <taxon>Bacteria</taxon>
        <taxon>Pseudomonadati</taxon>
        <taxon>Pseudomonadota</taxon>
        <taxon>Betaproteobacteria</taxon>
        <taxon>Candidatus Desulfobacillus</taxon>
    </lineage>
</organism>
<evidence type="ECO:0000256" key="5">
    <source>
        <dbReference type="ARBA" id="ARBA00022989"/>
    </source>
</evidence>
<dbReference type="EMBL" id="AP021857">
    <property type="protein sequence ID" value="BBO20133.1"/>
    <property type="molecule type" value="Genomic_DNA"/>
</dbReference>
<feature type="region of interest" description="Disordered" evidence="7">
    <location>
        <begin position="61"/>
        <end position="81"/>
    </location>
</feature>
<feature type="compositionally biased region" description="Low complexity" evidence="7">
    <location>
        <begin position="61"/>
        <end position="72"/>
    </location>
</feature>
<evidence type="ECO:0000256" key="7">
    <source>
        <dbReference type="SAM" id="MobiDB-lite"/>
    </source>
</evidence>
<feature type="transmembrane region" description="Helical" evidence="8">
    <location>
        <begin position="535"/>
        <end position="556"/>
    </location>
</feature>
<feature type="transmembrane region" description="Helical" evidence="8">
    <location>
        <begin position="385"/>
        <end position="405"/>
    </location>
</feature>
<dbReference type="GO" id="GO:0005886">
    <property type="term" value="C:plasma membrane"/>
    <property type="evidence" value="ECO:0007669"/>
    <property type="project" value="UniProtKB-SubCell"/>
</dbReference>
<dbReference type="PANTHER" id="PTHR30106:SF1">
    <property type="entry name" value="UPF0324 MEMBRANE PROTEIN FN0533"/>
    <property type="match status" value="1"/>
</dbReference>
<dbReference type="KEGG" id="ddz:DSYM_08320"/>
<evidence type="ECO:0000256" key="3">
    <source>
        <dbReference type="ARBA" id="ARBA00022475"/>
    </source>
</evidence>
<comment type="similarity">
    <text evidence="2">Belongs to the UPF0324 family.</text>
</comment>
<dbReference type="InterPro" id="IPR018383">
    <property type="entry name" value="UPF0324_pro"/>
</dbReference>
<sequence length="560" mass="59570">MIYSHKSPALLIIGILMLLWGWMNNAGTLDGMQGWLHPGAYKEHKQAIDKHAADTQAAAEKAAAEGQPAPEAKPMKPSKFDGTKAGQAQLAYILGGLFAAVGVLVLVLPKKEGHLDYYAGVVPGMAFIVGIACAVRWILDPMFANWGKAAQPTLGWDFAKIMNLNYVVLGIVLGMIIVNLLRIPAWAANGVRTARLFLKTGVVLLGTLYSAAELAQLGALSVVMIGIFVLGSVWLVLLAGPRMGASNSMTGVLSSGVGVCGVSAAVAASPVVNAKAVDIAFTLGTILLWGVLCMFTFPTIGQLLGMGPVQFGAWAGTGILNSAQVAGAALAFDPQGIETLKVAEIFNITRVLFLPIIVVWLAAWYVKREAGAQKVDLGKVLVAKFPVFVLGFLFMFLLSTLGMFAPPGHYQGKYFSSEQVKEDKLLKEKEIAALQAHLPKLTKPEETKALQDLIANRKLTSREQDHVLKGVSKAAKDDKAVKDAVGAANKAAWHDSKIIRAFRDWIAWLFAIGLTGLGMQITVASIKQAGGKPLIIGSVVGIIKAVGSLIVVLLFVKEFV</sequence>
<evidence type="ECO:0000256" key="4">
    <source>
        <dbReference type="ARBA" id="ARBA00022692"/>
    </source>
</evidence>
<name>A0A809QXI7_9PROT</name>
<gene>
    <name evidence="9" type="ORF">DSYM_08320</name>
</gene>
<feature type="transmembrane region" description="Helical" evidence="8">
    <location>
        <begin position="505"/>
        <end position="523"/>
    </location>
</feature>
<evidence type="ECO:0000313" key="9">
    <source>
        <dbReference type="EMBL" id="BBO20133.1"/>
    </source>
</evidence>
<feature type="transmembrane region" description="Helical" evidence="8">
    <location>
        <begin position="218"/>
        <end position="240"/>
    </location>
</feature>
<feature type="transmembrane region" description="Helical" evidence="8">
    <location>
        <begin position="252"/>
        <end position="273"/>
    </location>
</feature>
<dbReference type="Pfam" id="PF03601">
    <property type="entry name" value="Cons_hypoth698"/>
    <property type="match status" value="1"/>
</dbReference>
<keyword evidence="4 8" id="KW-0812">Transmembrane</keyword>
<evidence type="ECO:0000256" key="2">
    <source>
        <dbReference type="ARBA" id="ARBA00007977"/>
    </source>
</evidence>
<protein>
    <recommendedName>
        <fullName evidence="11">Sulfate exporter family transporter</fullName>
    </recommendedName>
</protein>
<evidence type="ECO:0000256" key="8">
    <source>
        <dbReference type="SAM" id="Phobius"/>
    </source>
</evidence>
<proteinExistence type="inferred from homology"/>
<evidence type="ECO:0008006" key="11">
    <source>
        <dbReference type="Google" id="ProtNLM"/>
    </source>
</evidence>
<dbReference type="PANTHER" id="PTHR30106">
    <property type="entry name" value="INNER MEMBRANE PROTEIN YEIH-RELATED"/>
    <property type="match status" value="1"/>
</dbReference>
<keyword evidence="5 8" id="KW-1133">Transmembrane helix</keyword>
<evidence type="ECO:0000313" key="10">
    <source>
        <dbReference type="Proteomes" id="UP000662914"/>
    </source>
</evidence>
<accession>A0A809QXI7</accession>
<dbReference type="AlphaFoldDB" id="A0A809QXI7"/>
<keyword evidence="6 8" id="KW-0472">Membrane</keyword>